<evidence type="ECO:0000313" key="6">
    <source>
        <dbReference type="EMBL" id="GFE93843.1"/>
    </source>
</evidence>
<dbReference type="FunFam" id="1.10.10.10:FF:000001">
    <property type="entry name" value="LysR family transcriptional regulator"/>
    <property type="match status" value="1"/>
</dbReference>
<keyword evidence="7" id="KW-1185">Reference proteome</keyword>
<comment type="similarity">
    <text evidence="1">Belongs to the LysR transcriptional regulatory family.</text>
</comment>
<keyword evidence="3" id="KW-0238">DNA-binding</keyword>
<dbReference type="CDD" id="cd05466">
    <property type="entry name" value="PBP2_LTTR_substrate"/>
    <property type="match status" value="1"/>
</dbReference>
<dbReference type="EMBL" id="BLJP01000007">
    <property type="protein sequence ID" value="GFE93843.1"/>
    <property type="molecule type" value="Genomic_DNA"/>
</dbReference>
<dbReference type="InterPro" id="IPR000847">
    <property type="entry name" value="LysR_HTH_N"/>
</dbReference>
<proteinExistence type="inferred from homology"/>
<evidence type="ECO:0000256" key="3">
    <source>
        <dbReference type="ARBA" id="ARBA00023125"/>
    </source>
</evidence>
<dbReference type="InterPro" id="IPR036390">
    <property type="entry name" value="WH_DNA-bd_sf"/>
</dbReference>
<organism evidence="6 7">
    <name type="scientific">Acetobacter persici</name>
    <dbReference type="NCBI Taxonomy" id="1076596"/>
    <lineage>
        <taxon>Bacteria</taxon>
        <taxon>Pseudomonadati</taxon>
        <taxon>Pseudomonadota</taxon>
        <taxon>Alphaproteobacteria</taxon>
        <taxon>Acetobacterales</taxon>
        <taxon>Acetobacteraceae</taxon>
        <taxon>Acetobacter</taxon>
    </lineage>
</organism>
<dbReference type="GO" id="GO:0003700">
    <property type="term" value="F:DNA-binding transcription factor activity"/>
    <property type="evidence" value="ECO:0007669"/>
    <property type="project" value="InterPro"/>
</dbReference>
<comment type="caution">
    <text evidence="6">The sequence shown here is derived from an EMBL/GenBank/DDBJ whole genome shotgun (WGS) entry which is preliminary data.</text>
</comment>
<keyword evidence="4" id="KW-0804">Transcription</keyword>
<dbReference type="SUPFAM" id="SSF46785">
    <property type="entry name" value="Winged helix' DNA-binding domain"/>
    <property type="match status" value="1"/>
</dbReference>
<dbReference type="OrthoDB" id="7158941at2"/>
<gene>
    <name evidence="6" type="ORF">DmAi_19020</name>
</gene>
<keyword evidence="2" id="KW-0805">Transcription regulation</keyword>
<dbReference type="InterPro" id="IPR036388">
    <property type="entry name" value="WH-like_DNA-bd_sf"/>
</dbReference>
<accession>A0A6V8I8D8</accession>
<dbReference type="GO" id="GO:0000976">
    <property type="term" value="F:transcription cis-regulatory region binding"/>
    <property type="evidence" value="ECO:0007669"/>
    <property type="project" value="TreeGrafter"/>
</dbReference>
<feature type="domain" description="HTH lysR-type" evidence="5">
    <location>
        <begin position="1"/>
        <end position="58"/>
    </location>
</feature>
<dbReference type="Proteomes" id="UP000548726">
    <property type="component" value="Unassembled WGS sequence"/>
</dbReference>
<dbReference type="PANTHER" id="PTHR30126">
    <property type="entry name" value="HTH-TYPE TRANSCRIPTIONAL REGULATOR"/>
    <property type="match status" value="1"/>
</dbReference>
<dbReference type="Gene3D" id="3.40.190.290">
    <property type="match status" value="1"/>
</dbReference>
<dbReference type="Pfam" id="PF00126">
    <property type="entry name" value="HTH_1"/>
    <property type="match status" value="1"/>
</dbReference>
<evidence type="ECO:0000256" key="4">
    <source>
        <dbReference type="ARBA" id="ARBA00023163"/>
    </source>
</evidence>
<dbReference type="AlphaFoldDB" id="A0A6V8I8D8"/>
<evidence type="ECO:0000259" key="5">
    <source>
        <dbReference type="PROSITE" id="PS50931"/>
    </source>
</evidence>
<evidence type="ECO:0000313" key="7">
    <source>
        <dbReference type="Proteomes" id="UP000548726"/>
    </source>
</evidence>
<dbReference type="PANTHER" id="PTHR30126:SF39">
    <property type="entry name" value="HTH-TYPE TRANSCRIPTIONAL REGULATOR CYSL"/>
    <property type="match status" value="1"/>
</dbReference>
<dbReference type="PRINTS" id="PR00039">
    <property type="entry name" value="HTHLYSR"/>
</dbReference>
<dbReference type="RefSeq" id="WP_086654443.1">
    <property type="nucleotide sequence ID" value="NZ_BLJP01000007.1"/>
</dbReference>
<dbReference type="Pfam" id="PF03466">
    <property type="entry name" value="LysR_substrate"/>
    <property type="match status" value="1"/>
</dbReference>
<dbReference type="SUPFAM" id="SSF53850">
    <property type="entry name" value="Periplasmic binding protein-like II"/>
    <property type="match status" value="1"/>
</dbReference>
<evidence type="ECO:0000256" key="2">
    <source>
        <dbReference type="ARBA" id="ARBA00023015"/>
    </source>
</evidence>
<sequence length="292" mass="31912">MSLLHLRTFVEVHRCRSISEAARALSLTQPAVSQHIASLEAQLGRPLFVRHTRGVRPTAAADDLAMTIGDSLDRAETALAAAKARSADLTGTLHLAAPAEYLGEYVAPRLAPLIEAGLDLRLHIGGRDALYDWLLSDTVDLGLTASLPEDPRLSWAQLGIETLQAVAIPDIADRIHHLGLNDGLRVVPHIAYDLERPLLRTWLSANDLAVDRPPVATAPDMRVLRAMLMAGIGWSVLPDYLTREQRQTGTLREIAAPKAVPRNAFHLVWARTALRHPRVAFARKALLAVLSE</sequence>
<dbReference type="PROSITE" id="PS50931">
    <property type="entry name" value="HTH_LYSR"/>
    <property type="match status" value="1"/>
</dbReference>
<evidence type="ECO:0000256" key="1">
    <source>
        <dbReference type="ARBA" id="ARBA00009437"/>
    </source>
</evidence>
<name>A0A6V8I8D8_9PROT</name>
<dbReference type="InterPro" id="IPR005119">
    <property type="entry name" value="LysR_subst-bd"/>
</dbReference>
<protein>
    <submittedName>
        <fullName evidence="6">LysR family transcriptional regulator</fullName>
    </submittedName>
</protein>
<dbReference type="Gene3D" id="1.10.10.10">
    <property type="entry name" value="Winged helix-like DNA-binding domain superfamily/Winged helix DNA-binding domain"/>
    <property type="match status" value="1"/>
</dbReference>
<reference evidence="6 7" key="1">
    <citation type="journal article" date="2020" name="Cell Rep.">
        <title>Local necrotic cells trigger systemic immune activation via gut microbiome dysbiosis in Drosophila.</title>
        <authorList>
            <person name="Kosakamoto H."/>
            <person name="Yamauchi T."/>
            <person name="Akuzawa-Tokita Y."/>
            <person name="Nishimura K."/>
            <person name="Soga T."/>
            <person name="Murakami T."/>
            <person name="Mori H."/>
            <person name="Yamamoto K."/>
            <person name="Miyazaki R."/>
            <person name="Koto A."/>
            <person name="Miura M."/>
            <person name="Obata F."/>
        </authorList>
    </citation>
    <scope>NUCLEOTIDE SEQUENCE [LARGE SCALE GENOMIC DNA]</scope>
    <source>
        <strain evidence="6 7">Ai</strain>
    </source>
</reference>